<reference evidence="1 2" key="2">
    <citation type="journal article" date="2013" name="Extremophiles">
        <title>An ICEBs1-like element may be associated with the extreme radiation and desiccation resistance of Bacillus pumilus SAFR-032 spores.</title>
        <authorList>
            <person name="Tirumalai M.R."/>
            <person name="Fox G.E."/>
        </authorList>
    </citation>
    <scope>NUCLEOTIDE SEQUENCE [LARGE SCALE GENOMIC DNA]</scope>
    <source>
        <strain evidence="1 2">SAFR-032</strain>
    </source>
</reference>
<reference evidence="1 2" key="3">
    <citation type="journal article" date="2013" name="PLoS ONE">
        <title>Candidate genes that may be responsible for the unusual resistances exhibited by Bacillus pumilus SAFR-032 spores.</title>
        <authorList>
            <person name="Tirumalai M.R."/>
            <person name="Rastogi R."/>
            <person name="Zamani N."/>
            <person name="O'Bryant Williams E."/>
            <person name="Allen S."/>
            <person name="Diouf F."/>
            <person name="Kwende S."/>
            <person name="Weinstock G.M."/>
            <person name="Venkateswaran K.J."/>
            <person name="Fox G.E."/>
        </authorList>
    </citation>
    <scope>NUCLEOTIDE SEQUENCE [LARGE SCALE GENOMIC DNA]</scope>
    <source>
        <strain evidence="1 2">SAFR-032</strain>
    </source>
</reference>
<dbReference type="AlphaFoldDB" id="A8FHH1"/>
<accession>A8FHH1</accession>
<proteinExistence type="predicted"/>
<dbReference type="HOGENOM" id="CLU_2714018_0_0_9"/>
<dbReference type="KEGG" id="bpu:BPUM_3034"/>
<dbReference type="Proteomes" id="UP000001355">
    <property type="component" value="Chromosome"/>
</dbReference>
<keyword evidence="2" id="KW-1185">Reference proteome</keyword>
<gene>
    <name evidence="1" type="ordered locus">BPUM_3034</name>
</gene>
<organism evidence="1 2">
    <name type="scientific">Bacillus pumilus (strain SAFR-032)</name>
    <dbReference type="NCBI Taxonomy" id="315750"/>
    <lineage>
        <taxon>Bacteria</taxon>
        <taxon>Bacillati</taxon>
        <taxon>Bacillota</taxon>
        <taxon>Bacilli</taxon>
        <taxon>Bacillales</taxon>
        <taxon>Bacillaceae</taxon>
        <taxon>Bacillus</taxon>
    </lineage>
</organism>
<evidence type="ECO:0000313" key="2">
    <source>
        <dbReference type="Proteomes" id="UP000001355"/>
    </source>
</evidence>
<reference evidence="1 2" key="1">
    <citation type="journal article" date="2007" name="PLoS ONE">
        <title>Paradoxical DNA repair and peroxide resistance gene conservation in Bacillus pumilus SAFR-032.</title>
        <authorList>
            <person name="Gioia J."/>
            <person name="Yerrapragada S."/>
            <person name="Qin X."/>
            <person name="Jiang H."/>
            <person name="Igboeli O.C."/>
            <person name="Muzny D."/>
            <person name="Dugan-Rocha S."/>
            <person name="Ding Y."/>
            <person name="Hawes A."/>
            <person name="Liu W."/>
            <person name="Perez L."/>
            <person name="Kovar C."/>
            <person name="Dinh H."/>
            <person name="Lee S."/>
            <person name="Nazareth L."/>
            <person name="Blyth P."/>
            <person name="Holder M."/>
            <person name="Buhay C."/>
            <person name="Tirumalai M.R."/>
            <person name="Liu Y."/>
            <person name="Dasgupta I."/>
            <person name="Bokhetache L."/>
            <person name="Fujita M."/>
            <person name="Karouia F."/>
            <person name="Eswara Moorthy P."/>
            <person name="Siefert J."/>
            <person name="Uzman A."/>
            <person name="Buzumbo P."/>
            <person name="Verma A."/>
            <person name="Zwiya H."/>
            <person name="McWilliams B.D."/>
            <person name="Olowu A."/>
            <person name="Clinkenbeard K.D."/>
            <person name="Newcombe D."/>
            <person name="Golebiewski L."/>
            <person name="Petrosino J.F."/>
            <person name="Nicholson W.L."/>
            <person name="Fox G.E."/>
            <person name="Venkateswaran K."/>
            <person name="Highlander S.K."/>
            <person name="Weinstock G.M."/>
        </authorList>
    </citation>
    <scope>NUCLEOTIDE SEQUENCE [LARGE SCALE GENOMIC DNA]</scope>
    <source>
        <strain evidence="1 2">SAFR-032</strain>
    </source>
</reference>
<protein>
    <submittedName>
        <fullName evidence="1">Uncharacterized protein</fullName>
    </submittedName>
</protein>
<name>A8FHH1_BACP2</name>
<dbReference type="EMBL" id="CP000813">
    <property type="protein sequence ID" value="ABV63688.1"/>
    <property type="molecule type" value="Genomic_DNA"/>
</dbReference>
<sequence>MHKNTSRQTGTHNFILHENKVHVTKHQNKDSLYIVDFIRYFDSISFQRVVCSIFYMQFSIKNMFLTGCFFFQ</sequence>
<evidence type="ECO:0000313" key="1">
    <source>
        <dbReference type="EMBL" id="ABV63688.1"/>
    </source>
</evidence>